<evidence type="ECO:0000259" key="7">
    <source>
        <dbReference type="Pfam" id="PF05199"/>
    </source>
</evidence>
<evidence type="ECO:0000256" key="5">
    <source>
        <dbReference type="ARBA" id="ARBA00023002"/>
    </source>
</evidence>
<dbReference type="InterPro" id="IPR027056">
    <property type="entry name" value="Gluconate_2DH_su3"/>
</dbReference>
<comment type="similarity">
    <text evidence="2">Belongs to the GMC oxidoreductase family.</text>
</comment>
<dbReference type="GO" id="GO:0050660">
    <property type="term" value="F:flavin adenine dinucleotide binding"/>
    <property type="evidence" value="ECO:0007669"/>
    <property type="project" value="InterPro"/>
</dbReference>
<reference evidence="8 9" key="1">
    <citation type="submission" date="2017-08" db="EMBL/GenBank/DDBJ databases">
        <title>Infants hospitalized years apart are colonized by the same room-sourced microbial strains.</title>
        <authorList>
            <person name="Brooks B."/>
            <person name="Olm M.R."/>
            <person name="Firek B.A."/>
            <person name="Baker R."/>
            <person name="Thomas B.C."/>
            <person name="Morowitz M.J."/>
            <person name="Banfield J.F."/>
        </authorList>
    </citation>
    <scope>NUCLEOTIDE SEQUENCE [LARGE SCALE GENOMIC DNA]</scope>
    <source>
        <strain evidence="8">S2_005_002_R2_34</strain>
    </source>
</reference>
<gene>
    <name evidence="8" type="ORF">DI556_17210</name>
</gene>
<evidence type="ECO:0008006" key="10">
    <source>
        <dbReference type="Google" id="ProtNLM"/>
    </source>
</evidence>
<evidence type="ECO:0000256" key="3">
    <source>
        <dbReference type="ARBA" id="ARBA00022630"/>
    </source>
</evidence>
<sequence>MPAASPLSPAESRTLDALFDRIFPPGTDGTPGAVGIGAADYARGALAGPYAAHLPEYRAVLAALDAAAGGDYAAASEARRDAILAAFEADTLPGLPANPDHSAFDLVWRHLREGLFCDPAHGGNRDAAGWKLIGFPGAQFGYAAEEQAAGRPVTRAPRPMAALERDARLPEAPETTEASGPVAAPDVLIIGGGAVGAFMAHRLVAAGKTVVILEAGSARTGREHAMDELSATAFRNLGGAEKFNAEVPTWRLRPGEPARRAVMSQGLETALGGNSVAWGAVAMRFYEEDFRVRSATVAKYGADGIPADSTLADWPMAYADLEPYYDEAESLLGVSGHAGGRAALDGVERRRGNPFEAPRSRPYAMPALRTSGLGEMFATAARGLGYHPFPLPAAILTAPFEGRHACTYCSFCSRFGCHVDAKASAQNTVLPKALGTGRLTILTGARVTGIVTEDGAAVGAAFVTRDGARHVQRGGTVVVATYAFENVRLLLLSRDAAHPDGLGNNRGQVGRHYLTRQQPSVHAVFDAPVNRFIGPTAQAMAIADLSCDHFDHKGLGFIRGGRIAAFNQYLPIEASAALPPDVPRYGAAWRDFFVHAYARTSMLFIDPEILPSENNRLDLDPEVRDADGRPVIRITFDVGENEKRMTPWVQDRAEEIARAMGAKRIWRRPVLTGPISTHDTGGTRMGDDPASSVTDGFGRVHDTARLVVIGGSSFVSLPPVNPALTILALALRAADAILADQAAATELEALA</sequence>
<name>A0A2W5PYL8_RHOSU</name>
<proteinExistence type="inferred from homology"/>
<evidence type="ECO:0000256" key="2">
    <source>
        <dbReference type="ARBA" id="ARBA00010790"/>
    </source>
</evidence>
<protein>
    <recommendedName>
        <fullName evidence="10">Glucose-methanol-choline oxidoreductase</fullName>
    </recommendedName>
</protein>
<dbReference type="PANTHER" id="PTHR42784">
    <property type="entry name" value="PYRANOSE 2-OXIDASE"/>
    <property type="match status" value="1"/>
</dbReference>
<dbReference type="InterPro" id="IPR000172">
    <property type="entry name" value="GMC_OxRdtase_N"/>
</dbReference>
<keyword evidence="3" id="KW-0285">Flavoprotein</keyword>
<evidence type="ECO:0000259" key="6">
    <source>
        <dbReference type="Pfam" id="PF00732"/>
    </source>
</evidence>
<evidence type="ECO:0000256" key="4">
    <source>
        <dbReference type="ARBA" id="ARBA00022827"/>
    </source>
</evidence>
<keyword evidence="5" id="KW-0560">Oxidoreductase</keyword>
<dbReference type="Pfam" id="PF13618">
    <property type="entry name" value="Gluconate_2-dh3"/>
    <property type="match status" value="1"/>
</dbReference>
<comment type="caution">
    <text evidence="8">The sequence shown here is derived from an EMBL/GenBank/DDBJ whole genome shotgun (WGS) entry which is preliminary data.</text>
</comment>
<dbReference type="AlphaFoldDB" id="A0A2W5PYL8"/>
<keyword evidence="4" id="KW-0274">FAD</keyword>
<organism evidence="8 9">
    <name type="scientific">Rhodovulum sulfidophilum</name>
    <name type="common">Rhodobacter sulfidophilus</name>
    <dbReference type="NCBI Taxonomy" id="35806"/>
    <lineage>
        <taxon>Bacteria</taxon>
        <taxon>Pseudomonadati</taxon>
        <taxon>Pseudomonadota</taxon>
        <taxon>Alphaproteobacteria</taxon>
        <taxon>Rhodobacterales</taxon>
        <taxon>Paracoccaceae</taxon>
        <taxon>Rhodovulum</taxon>
    </lineage>
</organism>
<feature type="domain" description="Glucose-methanol-choline oxidoreductase N-terminal" evidence="6">
    <location>
        <begin position="368"/>
        <end position="505"/>
    </location>
</feature>
<dbReference type="InterPro" id="IPR036188">
    <property type="entry name" value="FAD/NAD-bd_sf"/>
</dbReference>
<dbReference type="EMBL" id="QFPW01000016">
    <property type="protein sequence ID" value="PZQ47583.1"/>
    <property type="molecule type" value="Genomic_DNA"/>
</dbReference>
<dbReference type="GO" id="GO:0016614">
    <property type="term" value="F:oxidoreductase activity, acting on CH-OH group of donors"/>
    <property type="evidence" value="ECO:0007669"/>
    <property type="project" value="InterPro"/>
</dbReference>
<dbReference type="Pfam" id="PF00732">
    <property type="entry name" value="GMC_oxred_N"/>
    <property type="match status" value="1"/>
</dbReference>
<accession>A0A2W5PYL8</accession>
<evidence type="ECO:0000313" key="8">
    <source>
        <dbReference type="EMBL" id="PZQ47583.1"/>
    </source>
</evidence>
<dbReference type="PANTHER" id="PTHR42784:SF1">
    <property type="entry name" value="PYRANOSE 2-OXIDASE"/>
    <property type="match status" value="1"/>
</dbReference>
<evidence type="ECO:0000256" key="1">
    <source>
        <dbReference type="ARBA" id="ARBA00001974"/>
    </source>
</evidence>
<evidence type="ECO:0000313" key="9">
    <source>
        <dbReference type="Proteomes" id="UP000249185"/>
    </source>
</evidence>
<dbReference type="SUPFAM" id="SSF51905">
    <property type="entry name" value="FAD/NAD(P)-binding domain"/>
    <property type="match status" value="1"/>
</dbReference>
<dbReference type="Gene3D" id="3.50.50.60">
    <property type="entry name" value="FAD/NAD(P)-binding domain"/>
    <property type="match status" value="2"/>
</dbReference>
<dbReference type="SUPFAM" id="SSF54373">
    <property type="entry name" value="FAD-linked reductases, C-terminal domain"/>
    <property type="match status" value="1"/>
</dbReference>
<feature type="domain" description="Glucose-methanol-choline oxidoreductase C-terminal" evidence="7">
    <location>
        <begin position="611"/>
        <end position="730"/>
    </location>
</feature>
<dbReference type="InterPro" id="IPR051473">
    <property type="entry name" value="P2Ox-like"/>
</dbReference>
<dbReference type="InterPro" id="IPR007867">
    <property type="entry name" value="GMC_OxRtase_C"/>
</dbReference>
<comment type="cofactor">
    <cofactor evidence="1">
        <name>FAD</name>
        <dbReference type="ChEBI" id="CHEBI:57692"/>
    </cofactor>
</comment>
<dbReference type="Proteomes" id="UP000249185">
    <property type="component" value="Unassembled WGS sequence"/>
</dbReference>
<dbReference type="Pfam" id="PF05199">
    <property type="entry name" value="GMC_oxred_C"/>
    <property type="match status" value="1"/>
</dbReference>